<evidence type="ECO:0000313" key="1">
    <source>
        <dbReference type="EMBL" id="SFT00850.1"/>
    </source>
</evidence>
<protein>
    <submittedName>
        <fullName evidence="1">Phage regulatory protein Rha (Phage_pRha)</fullName>
    </submittedName>
</protein>
<organism evidence="1 2">
    <name type="scientific">Acinetobacter bohemicus</name>
    <dbReference type="NCBI Taxonomy" id="1435036"/>
    <lineage>
        <taxon>Bacteria</taxon>
        <taxon>Pseudomonadati</taxon>
        <taxon>Pseudomonadota</taxon>
        <taxon>Gammaproteobacteria</taxon>
        <taxon>Moraxellales</taxon>
        <taxon>Moraxellaceae</taxon>
        <taxon>Acinetobacter</taxon>
    </lineage>
</organism>
<name>A0A1I6UHD9_9GAMM</name>
<evidence type="ECO:0000313" key="2">
    <source>
        <dbReference type="Proteomes" id="UP000182827"/>
    </source>
</evidence>
<dbReference type="Pfam" id="PF09669">
    <property type="entry name" value="Phage_pRha"/>
    <property type="match status" value="1"/>
</dbReference>
<dbReference type="RefSeq" id="WP_074946599.1">
    <property type="nucleotide sequence ID" value="NZ_FOZU01000016.1"/>
</dbReference>
<gene>
    <name evidence="1" type="ORF">SAMN05444586_101630</name>
</gene>
<proteinExistence type="predicted"/>
<dbReference type="InterPro" id="IPR014054">
    <property type="entry name" value="Phage_regulatory_Rha"/>
</dbReference>
<accession>A0A1I6UHD9</accession>
<sequence>MNQLTVPVLTMSSRDIAELTDKEHKHVLRDCLTMFEELGLDPMGYAQNWTHPQNGQTYIEYLLPKDLVETLITGYSIKLRYQVIQRLHELENLIKPKVMLPQDLPTALRALADTHEQLQKAQFEREIAIKTKAHISDKKTATAMATASNAVQENQRLKDRIGQSKRNATVLAVERLTGQEYTWQALNKWCKAHGVKPQKVHDDRYGKVNTYPSQAWMDVYSVNLSALFGGV</sequence>
<dbReference type="EMBL" id="FOZU01000016">
    <property type="protein sequence ID" value="SFT00850.1"/>
    <property type="molecule type" value="Genomic_DNA"/>
</dbReference>
<dbReference type="AlphaFoldDB" id="A0A1I6UHD9"/>
<keyword evidence="2" id="KW-1185">Reference proteome</keyword>
<dbReference type="Proteomes" id="UP000182827">
    <property type="component" value="Unassembled WGS sequence"/>
</dbReference>
<reference evidence="2" key="1">
    <citation type="submission" date="2016-10" db="EMBL/GenBank/DDBJ databases">
        <authorList>
            <person name="Varghese N."/>
            <person name="Submissions S."/>
        </authorList>
    </citation>
    <scope>NUCLEOTIDE SEQUENCE [LARGE SCALE GENOMIC DNA]</scope>
    <source>
        <strain evidence="2">ANC 5076</strain>
    </source>
</reference>